<dbReference type="InterPro" id="IPR055568">
    <property type="entry name" value="DUF7144"/>
</dbReference>
<evidence type="ECO:0000256" key="2">
    <source>
        <dbReference type="SAM" id="Phobius"/>
    </source>
</evidence>
<feature type="region of interest" description="Disordered" evidence="1">
    <location>
        <begin position="1"/>
        <end position="27"/>
    </location>
</feature>
<keyword evidence="2" id="KW-0812">Transmembrane</keyword>
<comment type="caution">
    <text evidence="4">The sequence shown here is derived from an EMBL/GenBank/DDBJ whole genome shotgun (WGS) entry which is preliminary data.</text>
</comment>
<accession>A0ABP7Q8S9</accession>
<evidence type="ECO:0000313" key="4">
    <source>
        <dbReference type="EMBL" id="GAA3978552.1"/>
    </source>
</evidence>
<sequence>MSQHAAPSPGRPSQGAEGPWPPRSTDRSSGWVTGGIVFAGVLMLLNGALAVLQGIAAIAEDDVYARVGSYVYELSLTGWGVIHVILGVLVLVTGYGLLKDMAWARFAGIFLASLSLVSQFLFLPYAPVWAVIMMAIDVFVIWALASRQDQVGQSDQRV</sequence>
<evidence type="ECO:0000259" key="3">
    <source>
        <dbReference type="Pfam" id="PF23636"/>
    </source>
</evidence>
<reference evidence="5" key="1">
    <citation type="journal article" date="2019" name="Int. J. Syst. Evol. Microbiol.">
        <title>The Global Catalogue of Microorganisms (GCM) 10K type strain sequencing project: providing services to taxonomists for standard genome sequencing and annotation.</title>
        <authorList>
            <consortium name="The Broad Institute Genomics Platform"/>
            <consortium name="The Broad Institute Genome Sequencing Center for Infectious Disease"/>
            <person name="Wu L."/>
            <person name="Ma J."/>
        </authorList>
    </citation>
    <scope>NUCLEOTIDE SEQUENCE [LARGE SCALE GENOMIC DNA]</scope>
    <source>
        <strain evidence="5">JCM 17027</strain>
    </source>
</reference>
<gene>
    <name evidence="4" type="ORF">GCM10022384_30220</name>
</gene>
<organism evidence="4 5">
    <name type="scientific">Streptomyces marokkonensis</name>
    <dbReference type="NCBI Taxonomy" id="324855"/>
    <lineage>
        <taxon>Bacteria</taxon>
        <taxon>Bacillati</taxon>
        <taxon>Actinomycetota</taxon>
        <taxon>Actinomycetes</taxon>
        <taxon>Kitasatosporales</taxon>
        <taxon>Streptomycetaceae</taxon>
        <taxon>Streptomyces</taxon>
    </lineage>
</organism>
<name>A0ABP7Q8S9_9ACTN</name>
<keyword evidence="2" id="KW-1133">Transmembrane helix</keyword>
<keyword evidence="5" id="KW-1185">Reference proteome</keyword>
<dbReference type="Pfam" id="PF23636">
    <property type="entry name" value="DUF7144"/>
    <property type="match status" value="1"/>
</dbReference>
<feature type="transmembrane region" description="Helical" evidence="2">
    <location>
        <begin position="31"/>
        <end position="56"/>
    </location>
</feature>
<feature type="transmembrane region" description="Helical" evidence="2">
    <location>
        <begin position="128"/>
        <end position="145"/>
    </location>
</feature>
<dbReference type="Proteomes" id="UP001500034">
    <property type="component" value="Unassembled WGS sequence"/>
</dbReference>
<feature type="transmembrane region" description="Helical" evidence="2">
    <location>
        <begin position="103"/>
        <end position="122"/>
    </location>
</feature>
<feature type="transmembrane region" description="Helical" evidence="2">
    <location>
        <begin position="76"/>
        <end position="98"/>
    </location>
</feature>
<feature type="domain" description="DUF7144" evidence="3">
    <location>
        <begin position="36"/>
        <end position="148"/>
    </location>
</feature>
<dbReference type="RefSeq" id="WP_345592677.1">
    <property type="nucleotide sequence ID" value="NZ_BAABCQ010000050.1"/>
</dbReference>
<evidence type="ECO:0000256" key="1">
    <source>
        <dbReference type="SAM" id="MobiDB-lite"/>
    </source>
</evidence>
<keyword evidence="2" id="KW-0472">Membrane</keyword>
<protein>
    <recommendedName>
        <fullName evidence="3">DUF7144 domain-containing protein</fullName>
    </recommendedName>
</protein>
<dbReference type="EMBL" id="BAABCQ010000050">
    <property type="protein sequence ID" value="GAA3978552.1"/>
    <property type="molecule type" value="Genomic_DNA"/>
</dbReference>
<evidence type="ECO:0000313" key="5">
    <source>
        <dbReference type="Proteomes" id="UP001500034"/>
    </source>
</evidence>
<proteinExistence type="predicted"/>